<gene>
    <name evidence="1" type="ORF">SAMN05192568_1001417</name>
</gene>
<dbReference type="AlphaFoldDB" id="A0A1I4FM84"/>
<accession>A0A1I4FM84</accession>
<dbReference type="EMBL" id="FOTK01000001">
    <property type="protein sequence ID" value="SFL18569.1"/>
    <property type="molecule type" value="Genomic_DNA"/>
</dbReference>
<dbReference type="Gene3D" id="3.60.20.40">
    <property type="match status" value="1"/>
</dbReference>
<proteinExistence type="predicted"/>
<dbReference type="GO" id="GO:0016740">
    <property type="term" value="F:transferase activity"/>
    <property type="evidence" value="ECO:0007669"/>
    <property type="project" value="UniProtKB-KW"/>
</dbReference>
<evidence type="ECO:0000313" key="1">
    <source>
        <dbReference type="EMBL" id="SFL18569.1"/>
    </source>
</evidence>
<dbReference type="InterPro" id="IPR029055">
    <property type="entry name" value="Ntn_hydrolases_N"/>
</dbReference>
<sequence>MRDFSAPGRSPVYAANAAVATSHPLATLTAIEILRAGGNAVDAGIAAVAVQCVVDPLMTGIGGDCFSLYAPAGASVPIALDGSGRAPAAATPDWYAEHGVAITPTSPHAVTVPGAVGAWDLLVRQHGTRPLSELLQPAIGYAENGFVIQQRVGWDWQRCVPRVAGDPHAAATYLVGGEAPAIGSVFRLPKLAATLRRIAEEGPRGFYEGPVADDMVRRLNELGGLHTAEDFAAARPDVVTPVSTRYRGYDVYECPPAGQGLATLMMLNVLSHYDVGALSDLDRLHLFAETCKQAYHHRDVLFGDADLARVPVEHLLSDAWKAAAHGAIDMSRARPPKIYPEIAREVAEGRAHKDTVYLCVVDRDGNALSLINSVFQGFGSGILAPESGVLLHNRGLSFRTEAGHPNSIGPGKRPMHTIIPGMLMKNGQAVAPFGVMGGHYQAMGHVELLSGLLDRGLDVQEALDAPRSFAYGGSLELEGGIPDAAMAGLIERGHPAIRAPLPLGGGQIIWIDRAAGTLVAGSDPRKDGAALGY</sequence>
<dbReference type="SUPFAM" id="SSF56235">
    <property type="entry name" value="N-terminal nucleophile aminohydrolases (Ntn hydrolases)"/>
    <property type="match status" value="1"/>
</dbReference>
<evidence type="ECO:0000313" key="2">
    <source>
        <dbReference type="Proteomes" id="UP000199048"/>
    </source>
</evidence>
<dbReference type="OrthoDB" id="9781342at2"/>
<dbReference type="STRING" id="582667.SAMN05192568_1001417"/>
<keyword evidence="2" id="KW-1185">Reference proteome</keyword>
<dbReference type="InterPro" id="IPR043138">
    <property type="entry name" value="GGT_lsub"/>
</dbReference>
<dbReference type="PRINTS" id="PR01210">
    <property type="entry name" value="GGTRANSPTASE"/>
</dbReference>
<dbReference type="Pfam" id="PF01019">
    <property type="entry name" value="G_glu_transpept"/>
    <property type="match status" value="1"/>
</dbReference>
<dbReference type="PANTHER" id="PTHR43881">
    <property type="entry name" value="GAMMA-GLUTAMYLTRANSPEPTIDASE (AFU_ORTHOLOGUE AFUA_4G13580)"/>
    <property type="match status" value="1"/>
</dbReference>
<dbReference type="InterPro" id="IPR043137">
    <property type="entry name" value="GGT_ssub_C"/>
</dbReference>
<reference evidence="2" key="1">
    <citation type="submission" date="2016-10" db="EMBL/GenBank/DDBJ databases">
        <authorList>
            <person name="Varghese N."/>
            <person name="Submissions S."/>
        </authorList>
    </citation>
    <scope>NUCLEOTIDE SEQUENCE [LARGE SCALE GENOMIC DNA]</scope>
    <source>
        <strain evidence="2">BL36</strain>
    </source>
</reference>
<dbReference type="RefSeq" id="WP_092036660.1">
    <property type="nucleotide sequence ID" value="NZ_FOTK01000001.1"/>
</dbReference>
<organism evidence="1 2">
    <name type="scientific">Methylobacterium pseudosasicola</name>
    <dbReference type="NCBI Taxonomy" id="582667"/>
    <lineage>
        <taxon>Bacteria</taxon>
        <taxon>Pseudomonadati</taxon>
        <taxon>Pseudomonadota</taxon>
        <taxon>Alphaproteobacteria</taxon>
        <taxon>Hyphomicrobiales</taxon>
        <taxon>Methylobacteriaceae</taxon>
        <taxon>Methylobacterium</taxon>
    </lineage>
</organism>
<dbReference type="Proteomes" id="UP000199048">
    <property type="component" value="Unassembled WGS sequence"/>
</dbReference>
<dbReference type="InterPro" id="IPR052896">
    <property type="entry name" value="GGT-like_enzyme"/>
</dbReference>
<keyword evidence="1" id="KW-0808">Transferase</keyword>
<dbReference type="Gene3D" id="1.10.246.130">
    <property type="match status" value="1"/>
</dbReference>
<protein>
    <submittedName>
        <fullName evidence="1">Gamma-glutamyltransferase 2. Threonine peptidase. MEROPS family T03</fullName>
    </submittedName>
</protein>
<name>A0A1I4FM84_9HYPH</name>
<dbReference type="PANTHER" id="PTHR43881:SF1">
    <property type="entry name" value="GAMMA-GLUTAMYLTRANSPEPTIDASE (AFU_ORTHOLOGUE AFUA_4G13580)"/>
    <property type="match status" value="1"/>
</dbReference>